<feature type="compositionally biased region" description="Polar residues" evidence="1">
    <location>
        <begin position="86"/>
        <end position="95"/>
    </location>
</feature>
<feature type="transmembrane region" description="Helical" evidence="2">
    <location>
        <begin position="42"/>
        <end position="65"/>
    </location>
</feature>
<evidence type="ECO:0000313" key="4">
    <source>
        <dbReference type="Proteomes" id="UP001208570"/>
    </source>
</evidence>
<evidence type="ECO:0000256" key="1">
    <source>
        <dbReference type="SAM" id="MobiDB-lite"/>
    </source>
</evidence>
<keyword evidence="4" id="KW-1185">Reference proteome</keyword>
<keyword evidence="2" id="KW-0812">Transmembrane</keyword>
<dbReference type="AlphaFoldDB" id="A0AAD9IYG5"/>
<comment type="caution">
    <text evidence="3">The sequence shown here is derived from an EMBL/GenBank/DDBJ whole genome shotgun (WGS) entry which is preliminary data.</text>
</comment>
<feature type="compositionally biased region" description="Basic and acidic residues" evidence="1">
    <location>
        <begin position="74"/>
        <end position="85"/>
    </location>
</feature>
<feature type="region of interest" description="Disordered" evidence="1">
    <location>
        <begin position="74"/>
        <end position="98"/>
    </location>
</feature>
<reference evidence="3" key="1">
    <citation type="journal article" date="2023" name="Mol. Biol. Evol.">
        <title>Third-Generation Sequencing Reveals the Adaptive Role of the Epigenome in Three Deep-Sea Polychaetes.</title>
        <authorList>
            <person name="Perez M."/>
            <person name="Aroh O."/>
            <person name="Sun Y."/>
            <person name="Lan Y."/>
            <person name="Juniper S.K."/>
            <person name="Young C.R."/>
            <person name="Angers B."/>
            <person name="Qian P.Y."/>
        </authorList>
    </citation>
    <scope>NUCLEOTIDE SEQUENCE</scope>
    <source>
        <strain evidence="3">P08H-3</strain>
    </source>
</reference>
<protein>
    <submittedName>
        <fullName evidence="3">Uncharacterized protein</fullName>
    </submittedName>
</protein>
<keyword evidence="2" id="KW-0472">Membrane</keyword>
<organism evidence="3 4">
    <name type="scientific">Paralvinella palmiformis</name>
    <dbReference type="NCBI Taxonomy" id="53620"/>
    <lineage>
        <taxon>Eukaryota</taxon>
        <taxon>Metazoa</taxon>
        <taxon>Spiralia</taxon>
        <taxon>Lophotrochozoa</taxon>
        <taxon>Annelida</taxon>
        <taxon>Polychaeta</taxon>
        <taxon>Sedentaria</taxon>
        <taxon>Canalipalpata</taxon>
        <taxon>Terebellida</taxon>
        <taxon>Terebelliformia</taxon>
        <taxon>Alvinellidae</taxon>
        <taxon>Paralvinella</taxon>
    </lineage>
</organism>
<name>A0AAD9IYG5_9ANNE</name>
<evidence type="ECO:0000256" key="2">
    <source>
        <dbReference type="SAM" id="Phobius"/>
    </source>
</evidence>
<evidence type="ECO:0000313" key="3">
    <source>
        <dbReference type="EMBL" id="KAK2142620.1"/>
    </source>
</evidence>
<keyword evidence="2" id="KW-1133">Transmembrane helix</keyword>
<sequence length="153" mass="17538">MEDDVERLLKQQTDNNIGAIWIAGRGTSDYKWRYMNDFEFKVYIAVNISVVILATGAIGVTIFLVKRRIKRRRTEDDHSINDKGHTISSNQTTTDGPEYANITIVPYDCVSTQEKEIQPCAEVGLEKRFKNFMEIDNDKEDAAAEEPITEKQF</sequence>
<dbReference type="EMBL" id="JAODUP010000932">
    <property type="protein sequence ID" value="KAK2142620.1"/>
    <property type="molecule type" value="Genomic_DNA"/>
</dbReference>
<gene>
    <name evidence="3" type="ORF">LSH36_932g01074</name>
</gene>
<dbReference type="Proteomes" id="UP001208570">
    <property type="component" value="Unassembled WGS sequence"/>
</dbReference>
<proteinExistence type="predicted"/>
<accession>A0AAD9IYG5</accession>